<gene>
    <name evidence="1" type="ORF">METZ01_LOCUS221592</name>
</gene>
<organism evidence="1">
    <name type="scientific">marine metagenome</name>
    <dbReference type="NCBI Taxonomy" id="408172"/>
    <lineage>
        <taxon>unclassified sequences</taxon>
        <taxon>metagenomes</taxon>
        <taxon>ecological metagenomes</taxon>
    </lineage>
</organism>
<reference evidence="1" key="1">
    <citation type="submission" date="2018-05" db="EMBL/GenBank/DDBJ databases">
        <authorList>
            <person name="Lanie J.A."/>
            <person name="Ng W.-L."/>
            <person name="Kazmierczak K.M."/>
            <person name="Andrzejewski T.M."/>
            <person name="Davidsen T.M."/>
            <person name="Wayne K.J."/>
            <person name="Tettelin H."/>
            <person name="Glass J.I."/>
            <person name="Rusch D."/>
            <person name="Podicherti R."/>
            <person name="Tsui H.-C.T."/>
            <person name="Winkler M.E."/>
        </authorList>
    </citation>
    <scope>NUCLEOTIDE SEQUENCE</scope>
</reference>
<dbReference type="EMBL" id="UINC01052886">
    <property type="protein sequence ID" value="SVB68738.1"/>
    <property type="molecule type" value="Genomic_DNA"/>
</dbReference>
<dbReference type="AlphaFoldDB" id="A0A382G0A2"/>
<protein>
    <submittedName>
        <fullName evidence="1">Uncharacterized protein</fullName>
    </submittedName>
</protein>
<feature type="non-terminal residue" evidence="1">
    <location>
        <position position="91"/>
    </location>
</feature>
<accession>A0A382G0A2</accession>
<evidence type="ECO:0000313" key="1">
    <source>
        <dbReference type="EMBL" id="SVB68738.1"/>
    </source>
</evidence>
<sequence length="91" mass="10341">MTTHAFVAYFLAQDSSCTLSGTTDHKPILGLNPVVLYWNPGDGVFDNISRDLKVCGCATFCSPPLNKFCQRLKRGGRHRWRFVVLEYLFKN</sequence>
<proteinExistence type="predicted"/>
<name>A0A382G0A2_9ZZZZ</name>